<sequence>MTKHPLGLSIVLLLLLGPGLHADDSVGPYIGTLKSTEAHLLYSPGKEAVTLRLTVHDEQGTKVATVDSRSESEHDFVAKFHVVGLTAGTTYRYQIEKIEAGGATLVAGGTADFHFTTVPADRSGQVLNVAFISCVNDSTDSVWQQMANHNLDLLCLGGDTPYADTGNLTDLRNKHRHLLQRPRLAVLGKSVPFVGTWDDHDFGLNNANGKNAAALKTNTRRAFVEYRVQDQYGSGDEGIYQKADRGAMEVFLLDARWYSQTGPSPVSPNQSTCYGNEQWKWLLESLRSSEAPFKVLLHGQIWQDKKNRETDDMHTYYAERDALLNFIKDERIPGVVLVGGDIHVSRYLVHPQRVGYDLHDFIISPGHTSVIPSLNVYHQDLEWSRVQPNQFLIMTADTSKTVPTLSVKFLDKDGQENLVKTITYYQLTAQPETGIAKDLRGYWSFDGDTKNRSQLGSRLDGQLNGGATVSNQHGTCGGALQLSRSDSQYLTVPRSMLDDNASVYTVSGWIKPAWLPVHGSADRSFIMESNVTNHCELPNASRSGYAISVGLRACGDAEKINLQLFTETLVPQPVGSERSPSTKSQGGFDCLLDRSLFSGWTHVTVTFDSMRLQLFVNGKLARTHPLPIHGPIAETGGLVIGGHRAGEGRNFDGMIDEVAIWNRVLSASEIDAIYNNGTVVALLSGL</sequence>
<dbReference type="Gene3D" id="2.60.120.200">
    <property type="match status" value="1"/>
</dbReference>
<dbReference type="Pfam" id="PF13385">
    <property type="entry name" value="Laminin_G_3"/>
    <property type="match status" value="1"/>
</dbReference>
<dbReference type="SUPFAM" id="SSF56300">
    <property type="entry name" value="Metallo-dependent phosphatases"/>
    <property type="match status" value="1"/>
</dbReference>
<comment type="caution">
    <text evidence="5">The sequence shown here is derived from an EMBL/GenBank/DDBJ whole genome shotgun (WGS) entry which is preliminary data.</text>
</comment>
<keyword evidence="6" id="KW-1185">Reference proteome</keyword>
<dbReference type="InterPro" id="IPR018946">
    <property type="entry name" value="PhoD-like_MPP"/>
</dbReference>
<dbReference type="InterPro" id="IPR038607">
    <property type="entry name" value="PhoD-like_sf"/>
</dbReference>
<dbReference type="InterPro" id="IPR013320">
    <property type="entry name" value="ConA-like_dom_sf"/>
</dbReference>
<evidence type="ECO:0000313" key="6">
    <source>
        <dbReference type="Proteomes" id="UP000011991"/>
    </source>
</evidence>
<dbReference type="InterPro" id="IPR006558">
    <property type="entry name" value="LamG-like"/>
</dbReference>
<accession>M5RPC0</accession>
<dbReference type="PANTHER" id="PTHR33987:SF1">
    <property type="entry name" value="CALCINEURIN-LIKE METALLO-PHOSPHOESTERASE SUPERFAMILY PROTEIN"/>
    <property type="match status" value="1"/>
</dbReference>
<keyword evidence="2" id="KW-1015">Disulfide bond</keyword>
<dbReference type="Gene3D" id="3.60.21.70">
    <property type="entry name" value="PhoD-like phosphatase"/>
    <property type="match status" value="1"/>
</dbReference>
<reference evidence="5 6" key="1">
    <citation type="journal article" date="2013" name="Mar. Genomics">
        <title>Expression of sulfatases in Rhodopirellula baltica and the diversity of sulfatases in the genus Rhodopirellula.</title>
        <authorList>
            <person name="Wegner C.E."/>
            <person name="Richter-Heitmann T."/>
            <person name="Klindworth A."/>
            <person name="Klockow C."/>
            <person name="Richter M."/>
            <person name="Achstetter T."/>
            <person name="Glockner F.O."/>
            <person name="Harder J."/>
        </authorList>
    </citation>
    <scope>NUCLEOTIDE SEQUENCE [LARGE SCALE GENOMIC DNA]</scope>
    <source>
        <strain evidence="5 6">SM1</strain>
    </source>
</reference>
<dbReference type="OrthoDB" id="9763616at2"/>
<feature type="signal peptide" evidence="3">
    <location>
        <begin position="1"/>
        <end position="22"/>
    </location>
</feature>
<dbReference type="CDD" id="cd07389">
    <property type="entry name" value="MPP_PhoD"/>
    <property type="match status" value="1"/>
</dbReference>
<feature type="domain" description="LamG-like jellyroll fold" evidence="4">
    <location>
        <begin position="501"/>
        <end position="668"/>
    </location>
</feature>
<protein>
    <submittedName>
        <fullName evidence="5">Secreted protein</fullName>
    </submittedName>
</protein>
<dbReference type="AlphaFoldDB" id="M5RPC0"/>
<gene>
    <name evidence="5" type="ORF">RMSM_07311</name>
</gene>
<name>M5RPC0_9BACT</name>
<evidence type="ECO:0000256" key="1">
    <source>
        <dbReference type="ARBA" id="ARBA00022729"/>
    </source>
</evidence>
<dbReference type="SUPFAM" id="SSF49899">
    <property type="entry name" value="Concanavalin A-like lectins/glucanases"/>
    <property type="match status" value="1"/>
</dbReference>
<evidence type="ECO:0000259" key="4">
    <source>
        <dbReference type="SMART" id="SM00560"/>
    </source>
</evidence>
<organism evidence="5 6">
    <name type="scientific">Rhodopirellula maiorica SM1</name>
    <dbReference type="NCBI Taxonomy" id="1265738"/>
    <lineage>
        <taxon>Bacteria</taxon>
        <taxon>Pseudomonadati</taxon>
        <taxon>Planctomycetota</taxon>
        <taxon>Planctomycetia</taxon>
        <taxon>Pirellulales</taxon>
        <taxon>Pirellulaceae</taxon>
        <taxon>Novipirellula</taxon>
    </lineage>
</organism>
<dbReference type="InterPro" id="IPR029052">
    <property type="entry name" value="Metallo-depent_PP-like"/>
</dbReference>
<proteinExistence type="predicted"/>
<feature type="chain" id="PRO_5004070838" evidence="3">
    <location>
        <begin position="23"/>
        <end position="686"/>
    </location>
</feature>
<keyword evidence="1 3" id="KW-0732">Signal</keyword>
<dbReference type="RefSeq" id="WP_008708359.1">
    <property type="nucleotide sequence ID" value="NZ_ANOG01001042.1"/>
</dbReference>
<dbReference type="PATRIC" id="fig|1265738.3.peg.7293"/>
<evidence type="ECO:0000256" key="3">
    <source>
        <dbReference type="SAM" id="SignalP"/>
    </source>
</evidence>
<dbReference type="EMBL" id="ANOG01001042">
    <property type="protein sequence ID" value="EMI15784.1"/>
    <property type="molecule type" value="Genomic_DNA"/>
</dbReference>
<dbReference type="Pfam" id="PF09423">
    <property type="entry name" value="PhoD"/>
    <property type="match status" value="1"/>
</dbReference>
<evidence type="ECO:0000256" key="2">
    <source>
        <dbReference type="ARBA" id="ARBA00023157"/>
    </source>
</evidence>
<evidence type="ECO:0000313" key="5">
    <source>
        <dbReference type="EMBL" id="EMI15784.1"/>
    </source>
</evidence>
<dbReference type="Proteomes" id="UP000011991">
    <property type="component" value="Unassembled WGS sequence"/>
</dbReference>
<dbReference type="SMART" id="SM00560">
    <property type="entry name" value="LamGL"/>
    <property type="match status" value="1"/>
</dbReference>
<dbReference type="PANTHER" id="PTHR33987">
    <property type="entry name" value="CALCINEURIN-LIKE METALLO-PHOSPHOESTERASE SUPERFAMILY PROTEIN"/>
    <property type="match status" value="1"/>
</dbReference>